<sequence length="202" mass="21778">MAHRWLMPTLSGVVGLCGFLCTGGRRRLISKGKSMNEHATRAERALDIRIVRDLTLAAFPTDLEASIVDRLRLDRAWIEGLSVLALDDTGAIMGHALLSRCHIGEAPSLLLGPVSVWPQRQRQGYGSAAIRAALEAAQRLNERHVVVVGHPDYYPRFGFQRASTFDITTSDGSPDEAVMALTLDSAASLPAGVVAYAAPFAS</sequence>
<dbReference type="SUPFAM" id="SSF55729">
    <property type="entry name" value="Acyl-CoA N-acyltransferases (Nat)"/>
    <property type="match status" value="1"/>
</dbReference>
<dbReference type="InterPro" id="IPR000182">
    <property type="entry name" value="GNAT_dom"/>
</dbReference>
<comment type="caution">
    <text evidence="2">The sequence shown here is derived from an EMBL/GenBank/DDBJ whole genome shotgun (WGS) entry which is preliminary data.</text>
</comment>
<keyword evidence="3" id="KW-1185">Reference proteome</keyword>
<keyword evidence="2" id="KW-0808">Transferase</keyword>
<organism evidence="2 3">
    <name type="scientific">Brevibacterium marinum</name>
    <dbReference type="NCBI Taxonomy" id="418643"/>
    <lineage>
        <taxon>Bacteria</taxon>
        <taxon>Bacillati</taxon>
        <taxon>Actinomycetota</taxon>
        <taxon>Actinomycetes</taxon>
        <taxon>Micrococcales</taxon>
        <taxon>Brevibacteriaceae</taxon>
        <taxon>Brevibacterium</taxon>
    </lineage>
</organism>
<protein>
    <submittedName>
        <fullName evidence="2">Putative N-acetyltransferase YhbS</fullName>
    </submittedName>
</protein>
<evidence type="ECO:0000313" key="3">
    <source>
        <dbReference type="Proteomes" id="UP000576792"/>
    </source>
</evidence>
<dbReference type="Proteomes" id="UP000576792">
    <property type="component" value="Unassembled WGS sequence"/>
</dbReference>
<accession>A0A846RZ17</accession>
<dbReference type="AlphaFoldDB" id="A0A846RZ17"/>
<name>A0A846RZ17_9MICO</name>
<dbReference type="GO" id="GO:0016747">
    <property type="term" value="F:acyltransferase activity, transferring groups other than amino-acyl groups"/>
    <property type="evidence" value="ECO:0007669"/>
    <property type="project" value="InterPro"/>
</dbReference>
<gene>
    <name evidence="2" type="ORF">BKA07_000236</name>
</gene>
<dbReference type="InterPro" id="IPR016181">
    <property type="entry name" value="Acyl_CoA_acyltransferase"/>
</dbReference>
<feature type="domain" description="N-acetyltransferase" evidence="1">
    <location>
        <begin position="38"/>
        <end position="184"/>
    </location>
</feature>
<proteinExistence type="predicted"/>
<evidence type="ECO:0000313" key="2">
    <source>
        <dbReference type="EMBL" id="NJC55201.1"/>
    </source>
</evidence>
<dbReference type="Gene3D" id="3.40.630.30">
    <property type="match status" value="1"/>
</dbReference>
<reference evidence="2 3" key="1">
    <citation type="submission" date="2020-03" db="EMBL/GenBank/DDBJ databases">
        <title>Sequencing the genomes of 1000 actinobacteria strains.</title>
        <authorList>
            <person name="Klenk H.-P."/>
        </authorList>
    </citation>
    <scope>NUCLEOTIDE SEQUENCE [LARGE SCALE GENOMIC DNA]</scope>
    <source>
        <strain evidence="2 3">DSM 18964</strain>
    </source>
</reference>
<dbReference type="EMBL" id="JAATJN010000001">
    <property type="protein sequence ID" value="NJC55201.1"/>
    <property type="molecule type" value="Genomic_DNA"/>
</dbReference>
<dbReference type="Pfam" id="PF00583">
    <property type="entry name" value="Acetyltransf_1"/>
    <property type="match status" value="1"/>
</dbReference>
<dbReference type="PROSITE" id="PS51186">
    <property type="entry name" value="GNAT"/>
    <property type="match status" value="1"/>
</dbReference>
<evidence type="ECO:0000259" key="1">
    <source>
        <dbReference type="PROSITE" id="PS51186"/>
    </source>
</evidence>